<reference evidence="1 2" key="1">
    <citation type="submission" date="2016-07" db="EMBL/GenBank/DDBJ databases">
        <title>Pervasive Adenine N6-methylation of Active Genes in Fungi.</title>
        <authorList>
            <consortium name="DOE Joint Genome Institute"/>
            <person name="Mondo S.J."/>
            <person name="Dannebaum R.O."/>
            <person name="Kuo R.C."/>
            <person name="Labutti K."/>
            <person name="Haridas S."/>
            <person name="Kuo A."/>
            <person name="Salamov A."/>
            <person name="Ahrendt S.R."/>
            <person name="Lipzen A."/>
            <person name="Sullivan W."/>
            <person name="Andreopoulos W.B."/>
            <person name="Clum A."/>
            <person name="Lindquist E."/>
            <person name="Daum C."/>
            <person name="Ramamoorthy G.K."/>
            <person name="Gryganskyi A."/>
            <person name="Culley D."/>
            <person name="Magnuson J.K."/>
            <person name="James T.Y."/>
            <person name="O'Malley M.A."/>
            <person name="Stajich J.E."/>
            <person name="Spatafora J.W."/>
            <person name="Visel A."/>
            <person name="Grigoriev I.V."/>
        </authorList>
    </citation>
    <scope>NUCLEOTIDE SEQUENCE [LARGE SCALE GENOMIC DNA]</scope>
    <source>
        <strain evidence="1 2">NRRL 2496</strain>
    </source>
</reference>
<dbReference type="OMA" id="VENIDCV"/>
<dbReference type="Proteomes" id="UP000242180">
    <property type="component" value="Unassembled WGS sequence"/>
</dbReference>
<proteinExistence type="predicted"/>
<accession>A0A1X2H0L4</accession>
<comment type="caution">
    <text evidence="1">The sequence shown here is derived from an EMBL/GenBank/DDBJ whole genome shotgun (WGS) entry which is preliminary data.</text>
</comment>
<keyword evidence="2" id="KW-1185">Reference proteome</keyword>
<organism evidence="1 2">
    <name type="scientific">Syncephalastrum racemosum</name>
    <name type="common">Filamentous fungus</name>
    <dbReference type="NCBI Taxonomy" id="13706"/>
    <lineage>
        <taxon>Eukaryota</taxon>
        <taxon>Fungi</taxon>
        <taxon>Fungi incertae sedis</taxon>
        <taxon>Mucoromycota</taxon>
        <taxon>Mucoromycotina</taxon>
        <taxon>Mucoromycetes</taxon>
        <taxon>Mucorales</taxon>
        <taxon>Syncephalastraceae</taxon>
        <taxon>Syncephalastrum</taxon>
    </lineage>
</organism>
<dbReference type="STRING" id="13706.A0A1X2H0L4"/>
<gene>
    <name evidence="1" type="ORF">BCR43DRAFT_509065</name>
</gene>
<evidence type="ECO:0000313" key="1">
    <source>
        <dbReference type="EMBL" id="ORY90600.1"/>
    </source>
</evidence>
<evidence type="ECO:0000313" key="2">
    <source>
        <dbReference type="Proteomes" id="UP000242180"/>
    </source>
</evidence>
<dbReference type="EMBL" id="MCGN01000012">
    <property type="protein sequence ID" value="ORY90600.1"/>
    <property type="molecule type" value="Genomic_DNA"/>
</dbReference>
<protein>
    <submittedName>
        <fullName evidence="1">Uncharacterized protein</fullName>
    </submittedName>
</protein>
<sequence length="312" mass="35540">MQYISGNFEGKLSEKLPRNTYTVNTRYLRHMASAIRHIGPPRSYSARPMERIIGMYSRGIKSKVAPGVNAGKIMMRISATRDYERSQLVQTPSDPTATQRSNAIYSVSVEKDAAEIWDCFPARLDDERLSTVDVQRYLKEYWKRALKQRTLPILSTAEEIVIGKRLFLEGAVYDCAMFSSKENRRSSTFVKLSLPVNSRPFNSNTEGVDEMYTYFGEAICFFAHAFEEEEERLLALVKICTRVEETEYGMPYTSASGDKPQSDFIGRYYITEVENIDCVAGCINSATHNNRRHIAYPGVVSDDRKLGPARRI</sequence>
<name>A0A1X2H0L4_SYNRA</name>
<dbReference type="InParanoid" id="A0A1X2H0L4"/>
<dbReference type="AlphaFoldDB" id="A0A1X2H0L4"/>
<dbReference type="OrthoDB" id="2261465at2759"/>